<feature type="transmembrane region" description="Helical" evidence="2">
    <location>
        <begin position="268"/>
        <end position="299"/>
    </location>
</feature>
<feature type="transmembrane region" description="Helical" evidence="2">
    <location>
        <begin position="15"/>
        <end position="36"/>
    </location>
</feature>
<comment type="similarity">
    <text evidence="1">Belongs to the bacterial sugar transferase family.</text>
</comment>
<dbReference type="GO" id="GO:0016780">
    <property type="term" value="F:phosphotransferase activity, for other substituted phosphate groups"/>
    <property type="evidence" value="ECO:0007669"/>
    <property type="project" value="TreeGrafter"/>
</dbReference>
<feature type="transmembrane region" description="Helical" evidence="2">
    <location>
        <begin position="109"/>
        <end position="134"/>
    </location>
</feature>
<dbReference type="AlphaFoldDB" id="A0A2A4G1Q4"/>
<dbReference type="OrthoDB" id="9808602at2"/>
<organism evidence="4 5">
    <name type="scientific">Sediminicola luteus</name>
    <dbReference type="NCBI Taxonomy" id="319238"/>
    <lineage>
        <taxon>Bacteria</taxon>
        <taxon>Pseudomonadati</taxon>
        <taxon>Bacteroidota</taxon>
        <taxon>Flavobacteriia</taxon>
        <taxon>Flavobacteriales</taxon>
        <taxon>Flavobacteriaceae</taxon>
        <taxon>Sediminicola</taxon>
    </lineage>
</organism>
<dbReference type="PANTHER" id="PTHR30576">
    <property type="entry name" value="COLANIC BIOSYNTHESIS UDP-GLUCOSE LIPID CARRIER TRANSFERASE"/>
    <property type="match status" value="1"/>
</dbReference>
<evidence type="ECO:0000259" key="3">
    <source>
        <dbReference type="Pfam" id="PF02397"/>
    </source>
</evidence>
<dbReference type="RefSeq" id="WP_097443704.1">
    <property type="nucleotide sequence ID" value="NZ_NBWU01000008.1"/>
</dbReference>
<dbReference type="Proteomes" id="UP000219559">
    <property type="component" value="Unassembled WGS sequence"/>
</dbReference>
<feature type="transmembrane region" description="Helical" evidence="2">
    <location>
        <begin position="80"/>
        <end position="103"/>
    </location>
</feature>
<evidence type="ECO:0000313" key="5">
    <source>
        <dbReference type="Proteomes" id="UP000219559"/>
    </source>
</evidence>
<reference evidence="4 5" key="1">
    <citation type="submission" date="2017-04" db="EMBL/GenBank/DDBJ databases">
        <title>A new member of the family Flavobacteriaceae isolated from ascidians.</title>
        <authorList>
            <person name="Chen L."/>
        </authorList>
    </citation>
    <scope>NUCLEOTIDE SEQUENCE [LARGE SCALE GENOMIC DNA]</scope>
    <source>
        <strain evidence="4 5">HQA918</strain>
    </source>
</reference>
<dbReference type="Pfam" id="PF02397">
    <property type="entry name" value="Bac_transf"/>
    <property type="match status" value="1"/>
</dbReference>
<dbReference type="InterPro" id="IPR003362">
    <property type="entry name" value="Bact_transf"/>
</dbReference>
<dbReference type="SUPFAM" id="SSF103473">
    <property type="entry name" value="MFS general substrate transporter"/>
    <property type="match status" value="1"/>
</dbReference>
<proteinExistence type="inferred from homology"/>
<keyword evidence="2" id="KW-1133">Transmembrane helix</keyword>
<evidence type="ECO:0000313" key="4">
    <source>
        <dbReference type="EMBL" id="PCE62617.1"/>
    </source>
</evidence>
<name>A0A2A4G1Q4_9FLAO</name>
<protein>
    <submittedName>
        <fullName evidence="4">Exopolysaccharide biosynthesis protein</fullName>
    </submittedName>
</protein>
<keyword evidence="2" id="KW-0472">Membrane</keyword>
<keyword evidence="5" id="KW-1185">Reference proteome</keyword>
<feature type="transmembrane region" description="Helical" evidence="2">
    <location>
        <begin position="48"/>
        <end position="68"/>
    </location>
</feature>
<gene>
    <name evidence="4" type="ORF">B7P33_18465</name>
</gene>
<keyword evidence="2" id="KW-0812">Transmembrane</keyword>
<dbReference type="EMBL" id="NBWU01000008">
    <property type="protein sequence ID" value="PCE62617.1"/>
    <property type="molecule type" value="Genomic_DNA"/>
</dbReference>
<evidence type="ECO:0000256" key="2">
    <source>
        <dbReference type="SAM" id="Phobius"/>
    </source>
</evidence>
<comment type="caution">
    <text evidence="4">The sequence shown here is derived from an EMBL/GenBank/DDBJ whole genome shotgun (WGS) entry which is preliminary data.</text>
</comment>
<dbReference type="PANTHER" id="PTHR30576:SF0">
    <property type="entry name" value="UNDECAPRENYL-PHOSPHATE N-ACETYLGALACTOSAMINYL 1-PHOSPHATE TRANSFERASE-RELATED"/>
    <property type="match status" value="1"/>
</dbReference>
<accession>A0A2A4G1Q4</accession>
<sequence length="457" mass="53447">MANKSILNTLERKSILLIGDLFLIGFSLKNFVLQAIDYQDEDFTATKISIFLIGVISYFVISYVLDLYNLEKIPKSLSVSILRVFTIVTLFTVSQFVITTIIFDFAYWRIHLLVFLVFCPIQLVLWRLLFNYVFKFVPTTKRVLYLYDETTKNSLERNIGLINGNDSETYHKVVASHLNDEFSDSAELMEKIEQNQVSSWIINTRNYNHFSKFMEAEMVNSILRGEDIVSYTSFYESVYEALPIDSHNDSIYEILQLKNRKIRYIQSIAGFVFNFTLTLVTGIAFFMVTPFVMFLNVFFNRGPLFYTQLRVGKYGKEYKIYKFRSMVVNAEKQGAQMAQKNDARITKFGKILRKFRVDELPQILSVIKGDMVFIGPRPERKVFVEKLKKVTPFYDTRHLVKPGVTGWAQVKYKYGENLEDSIRKLEYDLYYIKNKSILLDIRIIFKTVTTVLFSRGI</sequence>
<feature type="domain" description="Bacterial sugar transferase" evidence="3">
    <location>
        <begin position="273"/>
        <end position="452"/>
    </location>
</feature>
<dbReference type="InterPro" id="IPR036259">
    <property type="entry name" value="MFS_trans_sf"/>
</dbReference>
<evidence type="ECO:0000256" key="1">
    <source>
        <dbReference type="ARBA" id="ARBA00006464"/>
    </source>
</evidence>